<feature type="compositionally biased region" description="Polar residues" evidence="1">
    <location>
        <begin position="556"/>
        <end position="565"/>
    </location>
</feature>
<dbReference type="EMBL" id="OR540300">
    <property type="protein sequence ID" value="WOL23316.1"/>
    <property type="molecule type" value="Genomic_DNA"/>
</dbReference>
<protein>
    <submittedName>
        <fullName evidence="2">UL37 tegument protein</fullName>
    </submittedName>
</protein>
<evidence type="ECO:0000313" key="2">
    <source>
        <dbReference type="EMBL" id="WOL23316.1"/>
    </source>
</evidence>
<reference evidence="2" key="1">
    <citation type="submission" date="2024-06" db="EMBL/GenBank/DDBJ databases">
        <title>Multidecadal high mortality disease events in Australian domestic geese associated with an alphaherpesvirus, designated Anatid alphaherpesvirus 2.</title>
        <authorList>
            <person name="Kelly-Bosma M."/>
            <person name="Neave M.J."/>
        </authorList>
    </citation>
    <scope>NUCLEOTIDE SEQUENCE</scope>
    <source>
        <strain evidence="2">ACDP 22-00165</strain>
    </source>
</reference>
<name>A0AAU0K6K4_9ALPH</name>
<accession>A0AAU0K6K4</accession>
<evidence type="ECO:0000256" key="1">
    <source>
        <dbReference type="SAM" id="MobiDB-lite"/>
    </source>
</evidence>
<proteinExistence type="predicted"/>
<dbReference type="GO" id="GO:0019068">
    <property type="term" value="P:virion assembly"/>
    <property type="evidence" value="ECO:0007669"/>
    <property type="project" value="InterPro"/>
</dbReference>
<feature type="region of interest" description="Disordered" evidence="1">
    <location>
        <begin position="553"/>
        <end position="580"/>
    </location>
</feature>
<dbReference type="Pfam" id="PF03970">
    <property type="entry name" value="Herpes_UL37_1"/>
    <property type="match status" value="1"/>
</dbReference>
<dbReference type="InterPro" id="IPR005655">
    <property type="entry name" value="Herpes_UL37"/>
</dbReference>
<organism evidence="2">
    <name type="scientific">Anatid alphaherpesvirus 2</name>
    <dbReference type="NCBI Taxonomy" id="3080522"/>
    <lineage>
        <taxon>Viruses</taxon>
        <taxon>Duplodnaviria</taxon>
        <taxon>Heunggongvirae</taxon>
        <taxon>Peploviricota</taxon>
        <taxon>Herviviricetes</taxon>
        <taxon>Herpesvirales</taxon>
        <taxon>Orthoherpesviridae</taxon>
        <taxon>Alphaherpesvirinae</taxon>
    </lineage>
</organism>
<sequence length="1081" mass="115001">MAAPSGRGPARELLSALSAVSSRFTPAQKWDASAAAEARAAIGAFCLSQETMTLSEAESTWRDALSAVIETYSQTRAPEAAMMAQNFPGMILWRVSVTWDRQSWKAGVSRLAALIDDITGETTVSWLSRSDLKISSRFGPASLRAPATEWLATFVESAERAFGYTPDGLLNALDALPKPDELASRLVRNRFEFIYDFPFVQEGIRLVSRATGWILPFAITARCTTNRVFTPLTRALFTIALVDQYFWGPRAVQPQRIAELFSDDADALGPDELLSPAEANATKRTAYEVRVSAALAYADPYARDVRPGLASSRVRSGPEILASPTSLTRDALAVHMSAVLNLISSDDGGYAQDRSGAASTARANLLESAHAAWDAVQNSTSAKQMLEALIESGFLPQMCRAYETALKAQYARGHGASGAPAFDELQQTVGCLAVTGNVVFGLMESYGPGLDYLDNYLDATYPSEYDDRDFMSAVGLPSGAVSQLLGRCIPPRAFSDYVRKIREALVAEIDESERRAGADGGAPSVAASNSARESLLLWFDLRAHELWGVPVPTDAASGSQSNWSEDGSGDDGGVEAAPASDSRAAQAGAVALRENIMIASAAAIRYPEPMPNVPELADQAFSRYVVATAVADALSATASAVFSLPHLTTSVKVLTWARDYGAPYIASFHGHKSKITALISALLPFAGENPPRPTPEDAANVESLLGELHGAVEASAARLPARIGLDPPPRPDVSNSALLVSMYATSLRLAFEDLTDRTMELTEKMASASWMLADAASTARAFFSCGFGPGPTGGTVTLHGRGKRAETLGTWSIRDLMSAVGDAYGACTDVMTEIRVAAMALRSLAEETARRIPTCDALAGRAATASSREGGASRVFSVLSADYAGLARVHTTLDLHVRKLVACAEPPGMRDVAWLLGQWAVVSALDGSVRDAGSLVKAIEALGSAWREAEAAREKRVPGTSDPPTSADVEAAVADVMEEYEPLEDAGGERAVVTLTSRYNLTSRDDINFRTLDLETVAPSDVNPAGYADDFIVKTRVTADVLTGIVDSIFNSNRQAVGAHPRVAASRACADDSERRGDAPQ</sequence>